<dbReference type="EMBL" id="PNFZ01000008">
    <property type="protein sequence ID" value="PMB97254.1"/>
    <property type="molecule type" value="Genomic_DNA"/>
</dbReference>
<protein>
    <submittedName>
        <fullName evidence="1">Uncharacterized protein</fullName>
    </submittedName>
</protein>
<dbReference type="RefSeq" id="WP_102162841.1">
    <property type="nucleotide sequence ID" value="NZ_PNFZ01000008.1"/>
</dbReference>
<evidence type="ECO:0000313" key="2">
    <source>
        <dbReference type="Proteomes" id="UP000235703"/>
    </source>
</evidence>
<keyword evidence="2" id="KW-1185">Reference proteome</keyword>
<dbReference type="Proteomes" id="UP000235703">
    <property type="component" value="Unassembled WGS sequence"/>
</dbReference>
<organism evidence="1 2">
    <name type="scientific">Brevibacterium luteolum</name>
    <dbReference type="NCBI Taxonomy" id="199591"/>
    <lineage>
        <taxon>Bacteria</taxon>
        <taxon>Bacillati</taxon>
        <taxon>Actinomycetota</taxon>
        <taxon>Actinomycetes</taxon>
        <taxon>Micrococcales</taxon>
        <taxon>Brevibacteriaceae</taxon>
        <taxon>Brevibacterium</taxon>
    </lineage>
</organism>
<evidence type="ECO:0000313" key="1">
    <source>
        <dbReference type="EMBL" id="PMB97254.1"/>
    </source>
</evidence>
<comment type="caution">
    <text evidence="1">The sequence shown here is derived from an EMBL/GenBank/DDBJ whole genome shotgun (WGS) entry which is preliminary data.</text>
</comment>
<name>A0A2N6PEZ1_9MICO</name>
<proteinExistence type="predicted"/>
<sequence>MSMMEILNEAAMPVGSLAAAATAVGAWWGIHRTANDNREKAQPFVLAEFATAAHSDISIQLVIKNVGVTPARDVQVAFDPPLPPGKVDSAIWRLHERYDDPIAVLGPGQQFSNNWWLSDYTLEDPSSRNAYNLPRETTVTISYKGIGKRVFEESFPISSWLVLLDSSPVASDSRLGSLRRIATATGKLAQLVPGALRRIERDEDAD</sequence>
<reference evidence="1 2" key="1">
    <citation type="submission" date="2017-09" db="EMBL/GenBank/DDBJ databases">
        <title>Bacterial strain isolated from the female urinary microbiota.</title>
        <authorList>
            <person name="Thomas-White K."/>
            <person name="Kumar N."/>
            <person name="Forster S."/>
            <person name="Putonti C."/>
            <person name="Lawley T."/>
            <person name="Wolfe A.J."/>
        </authorList>
    </citation>
    <scope>NUCLEOTIDE SEQUENCE [LARGE SCALE GENOMIC DNA]</scope>
    <source>
        <strain evidence="1 2">UMB0680</strain>
    </source>
</reference>
<dbReference type="AlphaFoldDB" id="A0A2N6PEZ1"/>
<dbReference type="OrthoDB" id="3700439at2"/>
<gene>
    <name evidence="1" type="ORF">CJ198_11955</name>
</gene>
<accession>A0A2N6PEZ1</accession>